<protein>
    <submittedName>
        <fullName evidence="2">Uncharacterized protein</fullName>
    </submittedName>
</protein>
<dbReference type="EMBL" id="JANRML010000147">
    <property type="protein sequence ID" value="MCZ2221995.1"/>
    <property type="molecule type" value="Genomic_DNA"/>
</dbReference>
<dbReference type="AlphaFoldDB" id="A0A9Q4NSY4"/>
<dbReference type="Proteomes" id="UP001071110">
    <property type="component" value="Unassembled WGS sequence"/>
</dbReference>
<feature type="compositionally biased region" description="Acidic residues" evidence="1">
    <location>
        <begin position="28"/>
        <end position="37"/>
    </location>
</feature>
<accession>A0A9Q4NSY4</accession>
<evidence type="ECO:0000256" key="1">
    <source>
        <dbReference type="SAM" id="MobiDB-lite"/>
    </source>
</evidence>
<sequence length="106" mass="12660">MSKQEFLPMQDKPEKIELEYDDAKCESSEEEEEEEEEHTPVFRRLVRDKWQPERYSPPDFRSNFALSITDDDPRTVREAVNSKDSKLWENAMVEEMDAFVTVKEIK</sequence>
<organism evidence="2 3">
    <name type="scientific">Corynebacterium pilbarense</name>
    <dbReference type="NCBI Taxonomy" id="1288393"/>
    <lineage>
        <taxon>Bacteria</taxon>
        <taxon>Bacillati</taxon>
        <taxon>Actinomycetota</taxon>
        <taxon>Actinomycetes</taxon>
        <taxon>Mycobacteriales</taxon>
        <taxon>Corynebacteriaceae</taxon>
        <taxon>Corynebacterium</taxon>
    </lineage>
</organism>
<gene>
    <name evidence="2" type="ORF">NUW87_11600</name>
</gene>
<feature type="non-terminal residue" evidence="2">
    <location>
        <position position="106"/>
    </location>
</feature>
<dbReference type="RefSeq" id="WP_269028688.1">
    <property type="nucleotide sequence ID" value="NZ_JANRML010000147.1"/>
</dbReference>
<reference evidence="2" key="1">
    <citation type="submission" date="2022-08" db="EMBL/GenBank/DDBJ databases">
        <title>Corynebacterium sp. nov., isolated from clinical breast specimens.</title>
        <authorList>
            <person name="Zhang T."/>
        </authorList>
    </citation>
    <scope>NUCLEOTIDE SEQUENCE</scope>
    <source>
        <strain evidence="2">CCUG 57942</strain>
    </source>
</reference>
<evidence type="ECO:0000313" key="2">
    <source>
        <dbReference type="EMBL" id="MCZ2221995.1"/>
    </source>
</evidence>
<name>A0A9Q4NSY4_9CORY</name>
<evidence type="ECO:0000313" key="3">
    <source>
        <dbReference type="Proteomes" id="UP001071110"/>
    </source>
</evidence>
<feature type="compositionally biased region" description="Basic and acidic residues" evidence="1">
    <location>
        <begin position="11"/>
        <end position="27"/>
    </location>
</feature>
<proteinExistence type="predicted"/>
<feature type="region of interest" description="Disordered" evidence="1">
    <location>
        <begin position="1"/>
        <end position="40"/>
    </location>
</feature>
<comment type="caution">
    <text evidence="2">The sequence shown here is derived from an EMBL/GenBank/DDBJ whole genome shotgun (WGS) entry which is preliminary data.</text>
</comment>
<keyword evidence="3" id="KW-1185">Reference proteome</keyword>